<sequence length="414" mass="43916">MNMQGTEAEIEVTQALHPSLDTDLELLEEVQEPLHRPQPSCRVPWRVAGAAVLVLGLVALPMLRRSSGHSFLDGVGEDAWHALEAQLDGDQLPTMQLAHFNEEAGDVLCVADVAQGVARIMALGAFIKGTTVACDFDRIKRVLKRGATEVEQQRCASLIFGVMFQAELGMGVIASSVSTCSGSLNVPANCAANIGAFTGALGVFMQSTLAYDANCVNKGVTPQQIVSREEAKLERRKTELMHEATKWLKNRGADVSVLPSNPAVPKDVVYGAINRCVFQLDLGATFVMRAGIILGDMTIHCAPDADAGRVCAIDVTGLIAVLSLITRFFALAANSCINIVGDADRGADCVGIAAGIPAGVMAMTSSGMNLQAACQKAFDDWDPNNWPKNEKSIVKGSEKLSVPAEDGNTIIAEP</sequence>
<evidence type="ECO:0000313" key="2">
    <source>
        <dbReference type="Proteomes" id="UP001178507"/>
    </source>
</evidence>
<accession>A0AA36IBK7</accession>
<dbReference type="Proteomes" id="UP001178507">
    <property type="component" value="Unassembled WGS sequence"/>
</dbReference>
<organism evidence="1 2">
    <name type="scientific">Effrenium voratum</name>
    <dbReference type="NCBI Taxonomy" id="2562239"/>
    <lineage>
        <taxon>Eukaryota</taxon>
        <taxon>Sar</taxon>
        <taxon>Alveolata</taxon>
        <taxon>Dinophyceae</taxon>
        <taxon>Suessiales</taxon>
        <taxon>Symbiodiniaceae</taxon>
        <taxon>Effrenium</taxon>
    </lineage>
</organism>
<name>A0AA36IBK7_9DINO</name>
<gene>
    <name evidence="1" type="ORF">EVOR1521_LOCUS11509</name>
</gene>
<proteinExistence type="predicted"/>
<dbReference type="AlphaFoldDB" id="A0AA36IBK7"/>
<evidence type="ECO:0000313" key="1">
    <source>
        <dbReference type="EMBL" id="CAJ1384702.1"/>
    </source>
</evidence>
<comment type="caution">
    <text evidence="1">The sequence shown here is derived from an EMBL/GenBank/DDBJ whole genome shotgun (WGS) entry which is preliminary data.</text>
</comment>
<dbReference type="EMBL" id="CAUJNA010001140">
    <property type="protein sequence ID" value="CAJ1384702.1"/>
    <property type="molecule type" value="Genomic_DNA"/>
</dbReference>
<reference evidence="1" key="1">
    <citation type="submission" date="2023-08" db="EMBL/GenBank/DDBJ databases">
        <authorList>
            <person name="Chen Y."/>
            <person name="Shah S."/>
            <person name="Dougan E. K."/>
            <person name="Thang M."/>
            <person name="Chan C."/>
        </authorList>
    </citation>
    <scope>NUCLEOTIDE SEQUENCE</scope>
</reference>
<keyword evidence="2" id="KW-1185">Reference proteome</keyword>
<protein>
    <submittedName>
        <fullName evidence="1">Uncharacterized protein</fullName>
    </submittedName>
</protein>